<dbReference type="NCBIfam" id="NF004012">
    <property type="entry name" value="PRK05477.1-2"/>
    <property type="match status" value="1"/>
</dbReference>
<dbReference type="InterPro" id="IPR004413">
    <property type="entry name" value="GatB"/>
</dbReference>
<dbReference type="GO" id="GO:0050567">
    <property type="term" value="F:glutaminyl-tRNA synthase (glutamine-hydrolyzing) activity"/>
    <property type="evidence" value="ECO:0007669"/>
    <property type="project" value="UniProtKB-UniRule"/>
</dbReference>
<gene>
    <name evidence="10" type="primary">gatB</name>
    <name evidence="12" type="ORF">A2917_00790</name>
</gene>
<dbReference type="Pfam" id="PF02637">
    <property type="entry name" value="GatB_Yqey"/>
    <property type="match status" value="1"/>
</dbReference>
<evidence type="ECO:0000256" key="8">
    <source>
        <dbReference type="ARBA" id="ARBA00047380"/>
    </source>
</evidence>
<dbReference type="InterPro" id="IPR017958">
    <property type="entry name" value="Gln-tRNA_amidoTrfase_suB_CS"/>
</dbReference>
<evidence type="ECO:0000256" key="5">
    <source>
        <dbReference type="ARBA" id="ARBA00022840"/>
    </source>
</evidence>
<dbReference type="AlphaFoldDB" id="A0A1F6XM43"/>
<evidence type="ECO:0000256" key="7">
    <source>
        <dbReference type="ARBA" id="ARBA00024799"/>
    </source>
</evidence>
<keyword evidence="5 10" id="KW-0067">ATP-binding</keyword>
<dbReference type="GO" id="GO:0005524">
    <property type="term" value="F:ATP binding"/>
    <property type="evidence" value="ECO:0007669"/>
    <property type="project" value="UniProtKB-KW"/>
</dbReference>
<evidence type="ECO:0000256" key="1">
    <source>
        <dbReference type="ARBA" id="ARBA00005306"/>
    </source>
</evidence>
<dbReference type="NCBIfam" id="TIGR00133">
    <property type="entry name" value="gatB"/>
    <property type="match status" value="1"/>
</dbReference>
<dbReference type="GO" id="GO:0050566">
    <property type="term" value="F:asparaginyl-tRNA synthase (glutamine-hydrolyzing) activity"/>
    <property type="evidence" value="ECO:0007669"/>
    <property type="project" value="RHEA"/>
</dbReference>
<evidence type="ECO:0000256" key="9">
    <source>
        <dbReference type="ARBA" id="ARBA00047913"/>
    </source>
</evidence>
<evidence type="ECO:0000259" key="11">
    <source>
        <dbReference type="SMART" id="SM00845"/>
    </source>
</evidence>
<evidence type="ECO:0000256" key="6">
    <source>
        <dbReference type="ARBA" id="ARBA00022917"/>
    </source>
</evidence>
<dbReference type="STRING" id="1801780.A2917_00790"/>
<keyword evidence="4 10" id="KW-0547">Nucleotide-binding</keyword>
<comment type="function">
    <text evidence="7 10">Allows the formation of correctly charged Asn-tRNA(Asn) or Gln-tRNA(Gln) through the transamidation of misacylated Asp-tRNA(Asn) or Glu-tRNA(Gln) in organisms which lack either or both of asparaginyl-tRNA or glutaminyl-tRNA synthetases. The reaction takes place in the presence of glutamine and ATP through an activated phospho-Asp-tRNA(Asn) or phospho-Glu-tRNA(Gln).</text>
</comment>
<evidence type="ECO:0000256" key="4">
    <source>
        <dbReference type="ARBA" id="ARBA00022741"/>
    </source>
</evidence>
<dbReference type="EMBL" id="MFVE01000006">
    <property type="protein sequence ID" value="OGI95176.1"/>
    <property type="molecule type" value="Genomic_DNA"/>
</dbReference>
<dbReference type="InterPro" id="IPR003789">
    <property type="entry name" value="Asn/Gln_tRNA_amidoTrase-B-like"/>
</dbReference>
<dbReference type="Gene3D" id="1.10.10.410">
    <property type="match status" value="1"/>
</dbReference>
<dbReference type="InterPro" id="IPR018027">
    <property type="entry name" value="Asn/Gln_amidotransferase"/>
</dbReference>
<dbReference type="SUPFAM" id="SSF89095">
    <property type="entry name" value="GatB/YqeY motif"/>
    <property type="match status" value="1"/>
</dbReference>
<dbReference type="FunFam" id="1.10.10.410:FF:000001">
    <property type="entry name" value="Aspartyl/glutamyl-tRNA(Asn/Gln) amidotransferase subunit B"/>
    <property type="match status" value="1"/>
</dbReference>
<dbReference type="HAMAP" id="MF_00121">
    <property type="entry name" value="GatB"/>
    <property type="match status" value="1"/>
</dbReference>
<sequence>MKKKYYPTIGLEIHAELKTNTKMFCSCKNDPDEEKPNVNICPVCMAHPGALPVINKKAIENVIKVGLAVDGKIADFTEFDRKNYFYPDIPKGYQISQYKYPIVSGGHLADFDITRVHLEEDTANNKHDRGDFSLIDFNRAGVPLMELVTEATTFQNADEAAKGATKFAKELQLVLWYLGVSEANMEKGEMRVEANISVSTDPKKLGTKVEVKNLNSFRSVERAIKYELDRMTQLQEEDKGSEIVQETRGWDEGKQKTFSQRKKEGSADYRYFPEPDLPKLKLHAAFDLDKMKHDLLELPMAKRARYKKDFDIKDEDVEVYINDSVLGMWFEDIAKTLDNKDKIKIASNYITTDYIGLKKANLNIGCPSAENFADLINLIAENKISSRAAKDILAMIVVKDESPLKIATEKNLLQSNDTGALKEIAQKIIDANPKVVADYKGGKEAALMSLVGQIMKETKGSANPSVTKQVLIDILKG</sequence>
<keyword evidence="6 10" id="KW-0648">Protein biosynthesis</keyword>
<dbReference type="EC" id="6.3.5.-" evidence="10"/>
<comment type="catalytic activity">
    <reaction evidence="8 10">
        <text>L-aspartyl-tRNA(Asn) + L-glutamine + ATP + H2O = L-asparaginyl-tRNA(Asn) + L-glutamate + ADP + phosphate + 2 H(+)</text>
        <dbReference type="Rhea" id="RHEA:14513"/>
        <dbReference type="Rhea" id="RHEA-COMP:9674"/>
        <dbReference type="Rhea" id="RHEA-COMP:9677"/>
        <dbReference type="ChEBI" id="CHEBI:15377"/>
        <dbReference type="ChEBI" id="CHEBI:15378"/>
        <dbReference type="ChEBI" id="CHEBI:29985"/>
        <dbReference type="ChEBI" id="CHEBI:30616"/>
        <dbReference type="ChEBI" id="CHEBI:43474"/>
        <dbReference type="ChEBI" id="CHEBI:58359"/>
        <dbReference type="ChEBI" id="CHEBI:78515"/>
        <dbReference type="ChEBI" id="CHEBI:78516"/>
        <dbReference type="ChEBI" id="CHEBI:456216"/>
    </reaction>
</comment>
<keyword evidence="3 10" id="KW-0436">Ligase</keyword>
<dbReference type="SUPFAM" id="SSF55931">
    <property type="entry name" value="Glutamine synthetase/guanido kinase"/>
    <property type="match status" value="1"/>
</dbReference>
<accession>A0A1F6XM43</accession>
<reference evidence="12 13" key="1">
    <citation type="journal article" date="2016" name="Nat. Commun.">
        <title>Thousands of microbial genomes shed light on interconnected biogeochemical processes in an aquifer system.</title>
        <authorList>
            <person name="Anantharaman K."/>
            <person name="Brown C.T."/>
            <person name="Hug L.A."/>
            <person name="Sharon I."/>
            <person name="Castelle C.J."/>
            <person name="Probst A.J."/>
            <person name="Thomas B.C."/>
            <person name="Singh A."/>
            <person name="Wilkins M.J."/>
            <person name="Karaoz U."/>
            <person name="Brodie E.L."/>
            <person name="Williams K.H."/>
            <person name="Hubbard S.S."/>
            <person name="Banfield J.F."/>
        </authorList>
    </citation>
    <scope>NUCLEOTIDE SEQUENCE [LARGE SCALE GENOMIC DNA]</scope>
</reference>
<dbReference type="Pfam" id="PF02934">
    <property type="entry name" value="GatB_N"/>
    <property type="match status" value="1"/>
</dbReference>
<comment type="catalytic activity">
    <reaction evidence="9 10">
        <text>L-glutamyl-tRNA(Gln) + L-glutamine + ATP + H2O = L-glutaminyl-tRNA(Gln) + L-glutamate + ADP + phosphate + H(+)</text>
        <dbReference type="Rhea" id="RHEA:17521"/>
        <dbReference type="Rhea" id="RHEA-COMP:9681"/>
        <dbReference type="Rhea" id="RHEA-COMP:9684"/>
        <dbReference type="ChEBI" id="CHEBI:15377"/>
        <dbReference type="ChEBI" id="CHEBI:15378"/>
        <dbReference type="ChEBI" id="CHEBI:29985"/>
        <dbReference type="ChEBI" id="CHEBI:30616"/>
        <dbReference type="ChEBI" id="CHEBI:43474"/>
        <dbReference type="ChEBI" id="CHEBI:58359"/>
        <dbReference type="ChEBI" id="CHEBI:78520"/>
        <dbReference type="ChEBI" id="CHEBI:78521"/>
        <dbReference type="ChEBI" id="CHEBI:456216"/>
    </reaction>
</comment>
<dbReference type="SMART" id="SM00845">
    <property type="entry name" value="GatB_Yqey"/>
    <property type="match status" value="1"/>
</dbReference>
<dbReference type="GO" id="GO:0006412">
    <property type="term" value="P:translation"/>
    <property type="evidence" value="ECO:0007669"/>
    <property type="project" value="UniProtKB-UniRule"/>
</dbReference>
<proteinExistence type="inferred from homology"/>
<organism evidence="12 13">
    <name type="scientific">Candidatus Nomurabacteria bacterium RIFCSPLOWO2_01_FULL_42_17</name>
    <dbReference type="NCBI Taxonomy" id="1801780"/>
    <lineage>
        <taxon>Bacteria</taxon>
        <taxon>Candidatus Nomuraibacteriota</taxon>
    </lineage>
</organism>
<evidence type="ECO:0000256" key="10">
    <source>
        <dbReference type="HAMAP-Rule" id="MF_00121"/>
    </source>
</evidence>
<dbReference type="PANTHER" id="PTHR11659">
    <property type="entry name" value="GLUTAMYL-TRNA GLN AMIDOTRANSFERASE SUBUNIT B MITOCHONDRIAL AND PROKARYOTIC PET112-RELATED"/>
    <property type="match status" value="1"/>
</dbReference>
<evidence type="ECO:0000256" key="3">
    <source>
        <dbReference type="ARBA" id="ARBA00022598"/>
    </source>
</evidence>
<dbReference type="NCBIfam" id="NF004014">
    <property type="entry name" value="PRK05477.1-4"/>
    <property type="match status" value="1"/>
</dbReference>
<dbReference type="InterPro" id="IPR014746">
    <property type="entry name" value="Gln_synth/guanido_kin_cat_dom"/>
</dbReference>
<dbReference type="InterPro" id="IPR017959">
    <property type="entry name" value="Asn/Gln-tRNA_amidoTrfase_suB/E"/>
</dbReference>
<name>A0A1F6XM43_9BACT</name>
<dbReference type="InterPro" id="IPR023168">
    <property type="entry name" value="GatB_Yqey_C_2"/>
</dbReference>
<dbReference type="Proteomes" id="UP000178104">
    <property type="component" value="Unassembled WGS sequence"/>
</dbReference>
<evidence type="ECO:0000313" key="13">
    <source>
        <dbReference type="Proteomes" id="UP000178104"/>
    </source>
</evidence>
<comment type="subunit">
    <text evidence="2 10">Heterotrimer of A, B and C subunits.</text>
</comment>
<evidence type="ECO:0000313" key="12">
    <source>
        <dbReference type="EMBL" id="OGI95176.1"/>
    </source>
</evidence>
<comment type="similarity">
    <text evidence="1 10">Belongs to the GatB/GatE family. GatB subfamily.</text>
</comment>
<comment type="caution">
    <text evidence="12">The sequence shown here is derived from an EMBL/GenBank/DDBJ whole genome shotgun (WGS) entry which is preliminary data.</text>
</comment>
<feature type="domain" description="Asn/Gln amidotransferase" evidence="11">
    <location>
        <begin position="328"/>
        <end position="475"/>
    </location>
</feature>
<protein>
    <recommendedName>
        <fullName evidence="10">Aspartyl/glutamyl-tRNA(Asn/Gln) amidotransferase subunit B</fullName>
        <shortName evidence="10">Asp/Glu-ADT subunit B</shortName>
        <ecNumber evidence="10">6.3.5.-</ecNumber>
    </recommendedName>
</protein>
<evidence type="ECO:0000256" key="2">
    <source>
        <dbReference type="ARBA" id="ARBA00011123"/>
    </source>
</evidence>
<dbReference type="PROSITE" id="PS01234">
    <property type="entry name" value="GATB"/>
    <property type="match status" value="1"/>
</dbReference>
<dbReference type="InterPro" id="IPR006075">
    <property type="entry name" value="Asn/Gln-tRNA_Trfase_suB/E_cat"/>
</dbReference>